<name>A0AC61L6K4_9EURY</name>
<reference evidence="1" key="1">
    <citation type="submission" date="2018-01" db="EMBL/GenBank/DDBJ databases">
        <authorList>
            <person name="Krukenberg V."/>
        </authorList>
    </citation>
    <scope>NUCLEOTIDE SEQUENCE</scope>
    <source>
        <strain evidence="1">E20ANME2</strain>
    </source>
</reference>
<gene>
    <name evidence="1" type="ORF">C4B59_00020</name>
</gene>
<dbReference type="EMBL" id="PQXF01000001">
    <property type="protein sequence ID" value="PXF62043.1"/>
    <property type="molecule type" value="Genomic_DNA"/>
</dbReference>
<comment type="caution">
    <text evidence="1">The sequence shown here is derived from an EMBL/GenBank/DDBJ whole genome shotgun (WGS) entry which is preliminary data.</text>
</comment>
<dbReference type="Proteomes" id="UP000248329">
    <property type="component" value="Unassembled WGS sequence"/>
</dbReference>
<protein>
    <submittedName>
        <fullName evidence="1">Proline racemase</fullName>
    </submittedName>
</protein>
<sequence length="286" mass="32269">MVDTHTGGEQTRIVLGGFSPVNCDSMIERLEYIKENLDWIRTCVLFEPRGSMDSFGAIVLPPIDKRAEFSLILMNTLGYMYMCGHATIGVAGALAKLGYIRMEEPETKISFETVAGIVNVRLHVKDSVIEKISVVEPPSFFVKNMSLRGWARCRLTKAFGGNFFAIANADSLGIRVEMKNIGRLIELGLKIRDEVNRLEEIIHPENPYIRGVDLTMIYEKTGHEKLHYREVTIFGDGEFDRSPCGTGTAARMACLYDRVMKGCVYSKLNRSHFCSILVLERKYIPK</sequence>
<proteinExistence type="predicted"/>
<organism evidence="1 2">
    <name type="scientific">Candidatus Methanogaster sp</name>
    <dbReference type="NCBI Taxonomy" id="3386292"/>
    <lineage>
        <taxon>Archaea</taxon>
        <taxon>Methanobacteriati</taxon>
        <taxon>Methanobacteriota</taxon>
        <taxon>Stenosarchaea group</taxon>
        <taxon>Methanomicrobia</taxon>
        <taxon>Methanosarcinales</taxon>
        <taxon>ANME-2 cluster</taxon>
        <taxon>Candidatus Methanogasteraceae</taxon>
        <taxon>Candidatus Methanogaster</taxon>
    </lineage>
</organism>
<accession>A0AC61L6K4</accession>
<evidence type="ECO:0000313" key="2">
    <source>
        <dbReference type="Proteomes" id="UP000248329"/>
    </source>
</evidence>
<evidence type="ECO:0000313" key="1">
    <source>
        <dbReference type="EMBL" id="PXF62043.1"/>
    </source>
</evidence>